<evidence type="ECO:0000256" key="1">
    <source>
        <dbReference type="SAM" id="Phobius"/>
    </source>
</evidence>
<dbReference type="InterPro" id="IPR046345">
    <property type="entry name" value="TraB_PrgY-like"/>
</dbReference>
<evidence type="ECO:0000313" key="3">
    <source>
        <dbReference type="Proteomes" id="UP000630615"/>
    </source>
</evidence>
<protein>
    <submittedName>
        <fullName evidence="2">Conjugal transfer protein TraB</fullName>
    </submittedName>
</protein>
<dbReference type="PANTHER" id="PTHR21530:SF7">
    <property type="entry name" value="TRAB DOMAIN-CONTAINING PROTEIN"/>
    <property type="match status" value="1"/>
</dbReference>
<dbReference type="EMBL" id="BMKI01000024">
    <property type="protein sequence ID" value="GGD05477.1"/>
    <property type="molecule type" value="Genomic_DNA"/>
</dbReference>
<proteinExistence type="predicted"/>
<dbReference type="NCBIfam" id="TIGR00261">
    <property type="entry name" value="traB"/>
    <property type="match status" value="1"/>
</dbReference>
<gene>
    <name evidence="2" type="primary">traB-1</name>
    <name evidence="2" type="ORF">GCM10011573_38640</name>
</gene>
<organism evidence="2 3">
    <name type="scientific">Enterococcus wangshanyuanii</name>
    <dbReference type="NCBI Taxonomy" id="2005703"/>
    <lineage>
        <taxon>Bacteria</taxon>
        <taxon>Bacillati</taxon>
        <taxon>Bacillota</taxon>
        <taxon>Bacilli</taxon>
        <taxon>Lactobacillales</taxon>
        <taxon>Enterococcaceae</taxon>
        <taxon>Enterococcus</taxon>
    </lineage>
</organism>
<feature type="transmembrane region" description="Helical" evidence="1">
    <location>
        <begin position="245"/>
        <end position="267"/>
    </location>
</feature>
<dbReference type="InterPro" id="IPR005230">
    <property type="entry name" value="TraB_bac"/>
</dbReference>
<keyword evidence="1" id="KW-0472">Membrane</keyword>
<dbReference type="Proteomes" id="UP000630615">
    <property type="component" value="Unassembled WGS sequence"/>
</dbReference>
<dbReference type="RefSeq" id="WP_088271819.1">
    <property type="nucleotide sequence ID" value="NZ_BMKI01000024.1"/>
</dbReference>
<comment type="caution">
    <text evidence="2">The sequence shown here is derived from an EMBL/GenBank/DDBJ whole genome shotgun (WGS) entry which is preliminary data.</text>
</comment>
<feature type="transmembrane region" description="Helical" evidence="1">
    <location>
        <begin position="306"/>
        <end position="324"/>
    </location>
</feature>
<name>A0ABQ1PVX8_9ENTE</name>
<keyword evidence="1" id="KW-0812">Transmembrane</keyword>
<feature type="transmembrane region" description="Helical" evidence="1">
    <location>
        <begin position="279"/>
        <end position="300"/>
    </location>
</feature>
<sequence length="381" mass="42811">MENVVNIFDEEKQIILIGTNHVEQSSVELVQQIIEQEQPDTVCIELDEKRFEKYTQPKMWAEMDIIKVIKSGKLPVLFFEVLYSAFQRKLASNVGTKAGGEMSQAITSANKIDAKIELIDRDSQITFKRLWRNLSFWQKPKLFGAFGNEFDMAEQDNLADLLESENFENVFVNIREKFPSVYKDMISDRDQYMASRLTDSKGKKIVAVVGRAHLEGIKNNFGNRINISELNTIPPKRLSSKVLEWVFPMLIIALLGVSFLSGTTVGIQQLIRWFMWNGGLAALFTLLALGHPLTILTALITAPIGALSPVLSVGVFTAIVEATVRKPRVNDFLKVQDDLKKISTVYKNRVLRVILVFFFANIGGAIGNIVGGLDIIKSLLN</sequence>
<dbReference type="Pfam" id="PF01963">
    <property type="entry name" value="TraB_PrgY_gumN"/>
    <property type="match status" value="1"/>
</dbReference>
<accession>A0ABQ1PVX8</accession>
<dbReference type="CDD" id="cd14726">
    <property type="entry name" value="TraB_PrgY-like"/>
    <property type="match status" value="1"/>
</dbReference>
<feature type="transmembrane region" description="Helical" evidence="1">
    <location>
        <begin position="350"/>
        <end position="371"/>
    </location>
</feature>
<dbReference type="PANTHER" id="PTHR21530">
    <property type="entry name" value="PHEROMONE SHUTDOWN PROTEIN"/>
    <property type="match status" value="1"/>
</dbReference>
<keyword evidence="1" id="KW-1133">Transmembrane helix</keyword>
<keyword evidence="3" id="KW-1185">Reference proteome</keyword>
<dbReference type="InterPro" id="IPR002816">
    <property type="entry name" value="TraB/PrgY/GumN_fam"/>
</dbReference>
<reference evidence="3" key="1">
    <citation type="journal article" date="2019" name="Int. J. Syst. Evol. Microbiol.">
        <title>The Global Catalogue of Microorganisms (GCM) 10K type strain sequencing project: providing services to taxonomists for standard genome sequencing and annotation.</title>
        <authorList>
            <consortium name="The Broad Institute Genomics Platform"/>
            <consortium name="The Broad Institute Genome Sequencing Center for Infectious Disease"/>
            <person name="Wu L."/>
            <person name="Ma J."/>
        </authorList>
    </citation>
    <scope>NUCLEOTIDE SEQUENCE [LARGE SCALE GENOMIC DNA]</scope>
    <source>
        <strain evidence="3">CGMCC 1.15942</strain>
    </source>
</reference>
<evidence type="ECO:0000313" key="2">
    <source>
        <dbReference type="EMBL" id="GGD05477.1"/>
    </source>
</evidence>